<feature type="region of interest" description="Disordered" evidence="1">
    <location>
        <begin position="1"/>
        <end position="54"/>
    </location>
</feature>
<dbReference type="EMBL" id="KK853268">
    <property type="protein sequence ID" value="KDR09180.1"/>
    <property type="molecule type" value="Genomic_DNA"/>
</dbReference>
<reference evidence="2 3" key="1">
    <citation type="journal article" date="2014" name="Nat. Commun.">
        <title>Molecular traces of alternative social organization in a termite genome.</title>
        <authorList>
            <person name="Terrapon N."/>
            <person name="Li C."/>
            <person name="Robertson H.M."/>
            <person name="Ji L."/>
            <person name="Meng X."/>
            <person name="Booth W."/>
            <person name="Chen Z."/>
            <person name="Childers C.P."/>
            <person name="Glastad K.M."/>
            <person name="Gokhale K."/>
            <person name="Gowin J."/>
            <person name="Gronenberg W."/>
            <person name="Hermansen R.A."/>
            <person name="Hu H."/>
            <person name="Hunt B.G."/>
            <person name="Huylmans A.K."/>
            <person name="Khalil S.M."/>
            <person name="Mitchell R.D."/>
            <person name="Munoz-Torres M.C."/>
            <person name="Mustard J.A."/>
            <person name="Pan H."/>
            <person name="Reese J.T."/>
            <person name="Scharf M.E."/>
            <person name="Sun F."/>
            <person name="Vogel H."/>
            <person name="Xiao J."/>
            <person name="Yang W."/>
            <person name="Yang Z."/>
            <person name="Yang Z."/>
            <person name="Zhou J."/>
            <person name="Zhu J."/>
            <person name="Brent C.S."/>
            <person name="Elsik C.G."/>
            <person name="Goodisman M.A."/>
            <person name="Liberles D.A."/>
            <person name="Roe R.M."/>
            <person name="Vargo E.L."/>
            <person name="Vilcinskas A."/>
            <person name="Wang J."/>
            <person name="Bornberg-Bauer E."/>
            <person name="Korb J."/>
            <person name="Zhang G."/>
            <person name="Liebig J."/>
        </authorList>
    </citation>
    <scope>NUCLEOTIDE SEQUENCE [LARGE SCALE GENOMIC DNA]</scope>
    <source>
        <tissue evidence="2">Whole organism</tissue>
    </source>
</reference>
<sequence length="98" mass="10447">MADNSSSNGEIKLNTVSSGGINSSSVGESNINTPQQDFTTMKSATSEMEMEATSVGDKAGDYVRELLHEKQSLDSSQWPNALRLLDQALQLIHGGSCV</sequence>
<accession>A0A067QU44</accession>
<dbReference type="AlphaFoldDB" id="A0A067QU44"/>
<proteinExistence type="predicted"/>
<feature type="compositionally biased region" description="Polar residues" evidence="1">
    <location>
        <begin position="33"/>
        <end position="46"/>
    </location>
</feature>
<protein>
    <submittedName>
        <fullName evidence="2">Uncharacterized protein</fullName>
    </submittedName>
</protein>
<dbReference type="InParanoid" id="A0A067QU44"/>
<evidence type="ECO:0000313" key="2">
    <source>
        <dbReference type="EMBL" id="KDR09180.1"/>
    </source>
</evidence>
<gene>
    <name evidence="2" type="ORF">L798_00914</name>
</gene>
<evidence type="ECO:0000256" key="1">
    <source>
        <dbReference type="SAM" id="MobiDB-lite"/>
    </source>
</evidence>
<feature type="compositionally biased region" description="Low complexity" evidence="1">
    <location>
        <begin position="16"/>
        <end position="32"/>
    </location>
</feature>
<evidence type="ECO:0000313" key="3">
    <source>
        <dbReference type="Proteomes" id="UP000027135"/>
    </source>
</evidence>
<organism evidence="2 3">
    <name type="scientific">Zootermopsis nevadensis</name>
    <name type="common">Dampwood termite</name>
    <dbReference type="NCBI Taxonomy" id="136037"/>
    <lineage>
        <taxon>Eukaryota</taxon>
        <taxon>Metazoa</taxon>
        <taxon>Ecdysozoa</taxon>
        <taxon>Arthropoda</taxon>
        <taxon>Hexapoda</taxon>
        <taxon>Insecta</taxon>
        <taxon>Pterygota</taxon>
        <taxon>Neoptera</taxon>
        <taxon>Polyneoptera</taxon>
        <taxon>Dictyoptera</taxon>
        <taxon>Blattodea</taxon>
        <taxon>Blattoidea</taxon>
        <taxon>Termitoidae</taxon>
        <taxon>Termopsidae</taxon>
        <taxon>Zootermopsis</taxon>
    </lineage>
</organism>
<dbReference type="Proteomes" id="UP000027135">
    <property type="component" value="Unassembled WGS sequence"/>
</dbReference>
<name>A0A067QU44_ZOONE</name>
<keyword evidence="3" id="KW-1185">Reference proteome</keyword>